<sequence length="140" mass="14979">MDITSNFTIGSTEQLVSNKSQSNSDLSMDDFLQIMAAAIKMPAMSEEGGGSSGGSTDYMAQMIQFSTMEQLKDLTESLNTTMLMTQQQQALAMIGKTVTVTGEASIVTGVVDKVKFSNGFATLMIGGKDYYLNDVQSIGE</sequence>
<reference evidence="2" key="1">
    <citation type="submission" date="2018-05" db="EMBL/GenBank/DDBJ databases">
        <authorList>
            <person name="Strepis N."/>
        </authorList>
    </citation>
    <scope>NUCLEOTIDE SEQUENCE [LARGE SCALE GENOMIC DNA]</scope>
</reference>
<dbReference type="RefSeq" id="WP_086628573.1">
    <property type="nucleotide sequence ID" value="NZ_UNRR01000012.1"/>
</dbReference>
<evidence type="ECO:0000313" key="1">
    <source>
        <dbReference type="EMBL" id="SYZ78140.1"/>
    </source>
</evidence>
<accession>A0A383TCS6</accession>
<evidence type="ECO:0000313" key="2">
    <source>
        <dbReference type="Proteomes" id="UP000262072"/>
    </source>
</evidence>
<dbReference type="AlphaFoldDB" id="A0A383TCS6"/>
<evidence type="ECO:0008006" key="3">
    <source>
        <dbReference type="Google" id="ProtNLM"/>
    </source>
</evidence>
<dbReference type="EMBL" id="UNRR01000012">
    <property type="protein sequence ID" value="SYZ78140.1"/>
    <property type="molecule type" value="Genomic_DNA"/>
</dbReference>
<gene>
    <name evidence="1" type="ORF">TART1_0918</name>
</gene>
<name>A0A383TCS6_9LACT</name>
<dbReference type="OrthoDB" id="280334at2"/>
<organism evidence="1 2">
    <name type="scientific">Trichococcus shcherbakoviae</name>
    <dbReference type="NCBI Taxonomy" id="2094020"/>
    <lineage>
        <taxon>Bacteria</taxon>
        <taxon>Bacillati</taxon>
        <taxon>Bacillota</taxon>
        <taxon>Bacilli</taxon>
        <taxon>Lactobacillales</taxon>
        <taxon>Carnobacteriaceae</taxon>
        <taxon>Trichococcus</taxon>
    </lineage>
</organism>
<protein>
    <recommendedName>
        <fullName evidence="3">Flagellar hook capping protein</fullName>
    </recommendedName>
</protein>
<dbReference type="Proteomes" id="UP000262072">
    <property type="component" value="Unassembled WGS sequence"/>
</dbReference>
<proteinExistence type="predicted"/>